<proteinExistence type="predicted"/>
<feature type="compositionally biased region" description="Low complexity" evidence="1">
    <location>
        <begin position="13"/>
        <end position="25"/>
    </location>
</feature>
<dbReference type="Proteomes" id="UP000316270">
    <property type="component" value="Chromosome 17"/>
</dbReference>
<reference evidence="2 3" key="1">
    <citation type="submission" date="2019-07" db="EMBL/GenBank/DDBJ databases">
        <title>Finished genome of Venturia effusa.</title>
        <authorList>
            <person name="Young C.A."/>
            <person name="Cox M.P."/>
            <person name="Ganley A.R.D."/>
            <person name="David W.J."/>
        </authorList>
    </citation>
    <scope>NUCLEOTIDE SEQUENCE [LARGE SCALE GENOMIC DNA]</scope>
    <source>
        <strain evidence="3">albino</strain>
    </source>
</reference>
<protein>
    <submittedName>
        <fullName evidence="2">Uncharacterized protein</fullName>
    </submittedName>
</protein>
<organism evidence="2 3">
    <name type="scientific">Venturia effusa</name>
    <dbReference type="NCBI Taxonomy" id="50376"/>
    <lineage>
        <taxon>Eukaryota</taxon>
        <taxon>Fungi</taxon>
        <taxon>Dikarya</taxon>
        <taxon>Ascomycota</taxon>
        <taxon>Pezizomycotina</taxon>
        <taxon>Dothideomycetes</taxon>
        <taxon>Pleosporomycetidae</taxon>
        <taxon>Venturiales</taxon>
        <taxon>Venturiaceae</taxon>
        <taxon>Venturia</taxon>
    </lineage>
</organism>
<evidence type="ECO:0000256" key="1">
    <source>
        <dbReference type="SAM" id="MobiDB-lite"/>
    </source>
</evidence>
<sequence length="111" mass="12043">MSSTPPSKDHPASGSKGSKSGDSQSPTKSVDRVTGATFPTLLENRSPRDTLTQMDIRGDEVPPPTLQTPTQQTQETASGTDRKDWAEVRRTEQTLKDESARQAGAKKQEDC</sequence>
<keyword evidence="3" id="KW-1185">Reference proteome</keyword>
<accession>A0A517LNB0</accession>
<dbReference type="EMBL" id="CP042201">
    <property type="protein sequence ID" value="QDS77133.1"/>
    <property type="molecule type" value="Genomic_DNA"/>
</dbReference>
<gene>
    <name evidence="2" type="ORF">FKW77_001158</name>
</gene>
<feature type="region of interest" description="Disordered" evidence="1">
    <location>
        <begin position="1"/>
        <end position="111"/>
    </location>
</feature>
<dbReference type="OrthoDB" id="10576360at2759"/>
<feature type="compositionally biased region" description="Basic and acidic residues" evidence="1">
    <location>
        <begin position="80"/>
        <end position="111"/>
    </location>
</feature>
<name>A0A517LNB0_9PEZI</name>
<dbReference type="AlphaFoldDB" id="A0A517LNB0"/>
<evidence type="ECO:0000313" key="2">
    <source>
        <dbReference type="EMBL" id="QDS77133.1"/>
    </source>
</evidence>
<evidence type="ECO:0000313" key="3">
    <source>
        <dbReference type="Proteomes" id="UP000316270"/>
    </source>
</evidence>